<evidence type="ECO:0000313" key="3">
    <source>
        <dbReference type="Proteomes" id="UP000001219"/>
    </source>
</evidence>
<dbReference type="GO" id="GO:0003989">
    <property type="term" value="F:acetyl-CoA carboxylase activity"/>
    <property type="evidence" value="ECO:0007669"/>
    <property type="project" value="InterPro"/>
</dbReference>
<accession>D0L8S8</accession>
<dbReference type="HOGENOM" id="CLU_175330_0_1_11"/>
<evidence type="ECO:0008006" key="4">
    <source>
        <dbReference type="Google" id="ProtNLM"/>
    </source>
</evidence>
<reference evidence="3" key="1">
    <citation type="submission" date="2009-10" db="EMBL/GenBank/DDBJ databases">
        <title>The complete chromosome of Gordonia bronchialis DSM 43247.</title>
        <authorList>
            <consortium name="US DOE Joint Genome Institute (JGI-PGF)"/>
            <person name="Lucas S."/>
            <person name="Copeland A."/>
            <person name="Lapidus A."/>
            <person name="Glavina del Rio T."/>
            <person name="Dalin E."/>
            <person name="Tice H."/>
            <person name="Bruce D."/>
            <person name="Goodwin L."/>
            <person name="Pitluck S."/>
            <person name="Kyrpides N."/>
            <person name="Mavromatis K."/>
            <person name="Ivanova N."/>
            <person name="Ovchinnikova G."/>
            <person name="Saunders E."/>
            <person name="Brettin T."/>
            <person name="Detter J.C."/>
            <person name="Han C."/>
            <person name="Larimer F."/>
            <person name="Land M."/>
            <person name="Hauser L."/>
            <person name="Markowitz V."/>
            <person name="Cheng J.-F."/>
            <person name="Hugenholtz P."/>
            <person name="Woyke T."/>
            <person name="Wu D."/>
            <person name="Jando M."/>
            <person name="Schneider S."/>
            <person name="Goeker M."/>
            <person name="Klenk H.-P."/>
            <person name="Eisen J.A."/>
        </authorList>
    </citation>
    <scope>NUCLEOTIDE SEQUENCE [LARGE SCALE GENOMIC DNA]</scope>
    <source>
        <strain evidence="3">ATCC 25592 / DSM 43247 / BCRC 13721 / JCM 3198 / KCTC 3076 / NBRC 16047 / NCTC 10667</strain>
    </source>
</reference>
<dbReference type="AlphaFoldDB" id="D0L8S8"/>
<dbReference type="InterPro" id="IPR032716">
    <property type="entry name" value="ACC_epsilon"/>
</dbReference>
<sequence length="77" mass="8285">MSAGDENAAVSDEKRPFLQIIRGNPSDEEIAVLTALIAGAAAGSGNTSPEPRNEWGRAIDRLRPQWGSPSSFTNLRY</sequence>
<protein>
    <recommendedName>
        <fullName evidence="4">Acyl-CoA carboxylase subunit epsilon</fullName>
    </recommendedName>
</protein>
<dbReference type="eggNOG" id="ENOG5033HAR">
    <property type="taxonomic scope" value="Bacteria"/>
</dbReference>
<name>D0L8S8_GORB4</name>
<dbReference type="KEGG" id="gbr:Gbro_1839"/>
<feature type="compositionally biased region" description="Polar residues" evidence="1">
    <location>
        <begin position="67"/>
        <end position="77"/>
    </location>
</feature>
<organism evidence="2 3">
    <name type="scientific">Gordonia bronchialis (strain ATCC 25592 / DSM 43247 / BCRC 13721 / JCM 3198 / KCTC 3076 / NBRC 16047 / NCTC 10667)</name>
    <name type="common">Rhodococcus bronchialis</name>
    <dbReference type="NCBI Taxonomy" id="526226"/>
    <lineage>
        <taxon>Bacteria</taxon>
        <taxon>Bacillati</taxon>
        <taxon>Actinomycetota</taxon>
        <taxon>Actinomycetes</taxon>
        <taxon>Mycobacteriales</taxon>
        <taxon>Gordoniaceae</taxon>
        <taxon>Gordonia</taxon>
    </lineage>
</organism>
<proteinExistence type="predicted"/>
<evidence type="ECO:0000256" key="1">
    <source>
        <dbReference type="SAM" id="MobiDB-lite"/>
    </source>
</evidence>
<dbReference type="STRING" id="526226.Gbro_1839"/>
<keyword evidence="3" id="KW-1185">Reference proteome</keyword>
<feature type="compositionally biased region" description="Basic and acidic residues" evidence="1">
    <location>
        <begin position="51"/>
        <end position="63"/>
    </location>
</feature>
<dbReference type="Pfam" id="PF13822">
    <property type="entry name" value="ACC_epsilon"/>
    <property type="match status" value="1"/>
</dbReference>
<evidence type="ECO:0000313" key="2">
    <source>
        <dbReference type="EMBL" id="ACY21095.1"/>
    </source>
</evidence>
<feature type="region of interest" description="Disordered" evidence="1">
    <location>
        <begin position="41"/>
        <end position="77"/>
    </location>
</feature>
<dbReference type="GO" id="GO:0004658">
    <property type="term" value="F:propionyl-CoA carboxylase activity"/>
    <property type="evidence" value="ECO:0007669"/>
    <property type="project" value="InterPro"/>
</dbReference>
<gene>
    <name evidence="2" type="ordered locus">Gbro_1839</name>
</gene>
<dbReference type="EMBL" id="CP001802">
    <property type="protein sequence ID" value="ACY21095.1"/>
    <property type="molecule type" value="Genomic_DNA"/>
</dbReference>
<reference evidence="2 3" key="2">
    <citation type="journal article" date="2010" name="Stand. Genomic Sci.">
        <title>Complete genome sequence of Gordonia bronchialis type strain (3410).</title>
        <authorList>
            <person name="Ivanova N."/>
            <person name="Sikorski J."/>
            <person name="Jando M."/>
            <person name="Lapidus A."/>
            <person name="Nolan M."/>
            <person name="Lucas S."/>
            <person name="Del Rio T.G."/>
            <person name="Tice H."/>
            <person name="Copeland A."/>
            <person name="Cheng J.F."/>
            <person name="Chen F."/>
            <person name="Bruce D."/>
            <person name="Goodwin L."/>
            <person name="Pitluck S."/>
            <person name="Mavromatis K."/>
            <person name="Ovchinnikova G."/>
            <person name="Pati A."/>
            <person name="Chen A."/>
            <person name="Palaniappan K."/>
            <person name="Land M."/>
            <person name="Hauser L."/>
            <person name="Chang Y.J."/>
            <person name="Jeffries C.D."/>
            <person name="Chain P."/>
            <person name="Saunders E."/>
            <person name="Han C."/>
            <person name="Detter J.C."/>
            <person name="Brettin T."/>
            <person name="Rohde M."/>
            <person name="Goker M."/>
            <person name="Bristow J."/>
            <person name="Eisen J.A."/>
            <person name="Markowitz V."/>
            <person name="Hugenholtz P."/>
            <person name="Klenk H.P."/>
            <person name="Kyrpides N.C."/>
        </authorList>
    </citation>
    <scope>NUCLEOTIDE SEQUENCE [LARGE SCALE GENOMIC DNA]</scope>
    <source>
        <strain evidence="3">ATCC 25592 / DSM 43247 / BCRC 13721 / JCM 3198 / KCTC 3076 / NBRC 16047 / NCTC 10667</strain>
    </source>
</reference>
<dbReference type="Proteomes" id="UP000001219">
    <property type="component" value="Chromosome"/>
</dbReference>